<dbReference type="PANTHER" id="PTHR27008">
    <property type="entry name" value="OS04G0122200 PROTEIN"/>
    <property type="match status" value="1"/>
</dbReference>
<dbReference type="GO" id="GO:0005524">
    <property type="term" value="F:ATP binding"/>
    <property type="evidence" value="ECO:0007669"/>
    <property type="project" value="UniProtKB-UniRule"/>
</dbReference>
<dbReference type="InterPro" id="IPR000719">
    <property type="entry name" value="Prot_kinase_dom"/>
</dbReference>
<comment type="caution">
    <text evidence="25">The sequence shown here is derived from an EMBL/GenBank/DDBJ whole genome shotgun (WGS) entry which is preliminary data.</text>
</comment>
<keyword evidence="17 23" id="KW-0472">Membrane</keyword>
<dbReference type="PROSITE" id="PS50011">
    <property type="entry name" value="PROTEIN_KINASE_DOM"/>
    <property type="match status" value="1"/>
</dbReference>
<dbReference type="PANTHER" id="PTHR27008:SF499">
    <property type="entry name" value="OS06G0581500 PROTEIN"/>
    <property type="match status" value="1"/>
</dbReference>
<feature type="domain" description="Protein kinase" evidence="24">
    <location>
        <begin position="756"/>
        <end position="1065"/>
    </location>
</feature>
<comment type="similarity">
    <text evidence="2">Belongs to the protein kinase superfamily. Ser/Thr protein kinase family.</text>
</comment>
<name>A0AA88RVF0_9ASTE</name>
<dbReference type="InterPro" id="IPR001611">
    <property type="entry name" value="Leu-rich_rpt"/>
</dbReference>
<evidence type="ECO:0000256" key="5">
    <source>
        <dbReference type="ARBA" id="ARBA00022475"/>
    </source>
</evidence>
<evidence type="ECO:0000259" key="24">
    <source>
        <dbReference type="PROSITE" id="PS50011"/>
    </source>
</evidence>
<evidence type="ECO:0000256" key="3">
    <source>
        <dbReference type="ARBA" id="ARBA00009592"/>
    </source>
</evidence>
<evidence type="ECO:0000256" key="11">
    <source>
        <dbReference type="ARBA" id="ARBA00022729"/>
    </source>
</evidence>
<evidence type="ECO:0000256" key="12">
    <source>
        <dbReference type="ARBA" id="ARBA00022737"/>
    </source>
</evidence>
<evidence type="ECO:0000256" key="6">
    <source>
        <dbReference type="ARBA" id="ARBA00022527"/>
    </source>
</evidence>
<dbReference type="InterPro" id="IPR008271">
    <property type="entry name" value="Ser/Thr_kinase_AS"/>
</dbReference>
<dbReference type="SUPFAM" id="SSF56112">
    <property type="entry name" value="Protein kinase-like (PK-like)"/>
    <property type="match status" value="1"/>
</dbReference>
<dbReference type="SUPFAM" id="SSF52058">
    <property type="entry name" value="L domain-like"/>
    <property type="match status" value="2"/>
</dbReference>
<dbReference type="InterPro" id="IPR032675">
    <property type="entry name" value="LRR_dom_sf"/>
</dbReference>
<keyword evidence="6" id="KW-0723">Serine/threonine-protein kinase</keyword>
<dbReference type="FunFam" id="3.30.200.20:FF:000432">
    <property type="entry name" value="LRR receptor-like serine/threonine-protein kinase EFR"/>
    <property type="match status" value="1"/>
</dbReference>
<dbReference type="PROSITE" id="PS00108">
    <property type="entry name" value="PROTEIN_KINASE_ST"/>
    <property type="match status" value="1"/>
</dbReference>
<evidence type="ECO:0000256" key="14">
    <source>
        <dbReference type="ARBA" id="ARBA00022777"/>
    </source>
</evidence>
<evidence type="ECO:0000256" key="17">
    <source>
        <dbReference type="ARBA" id="ARBA00023136"/>
    </source>
</evidence>
<dbReference type="EMBL" id="JAVXUO010000671">
    <property type="protein sequence ID" value="KAK2990095.1"/>
    <property type="molecule type" value="Genomic_DNA"/>
</dbReference>
<dbReference type="Pfam" id="PF00560">
    <property type="entry name" value="LRR_1"/>
    <property type="match status" value="4"/>
</dbReference>
<dbReference type="FunFam" id="3.80.10.10:FF:000275">
    <property type="entry name" value="Leucine-rich repeat receptor-like protein kinase"/>
    <property type="match status" value="1"/>
</dbReference>
<protein>
    <recommendedName>
        <fullName evidence="4">non-specific serine/threonine protein kinase</fullName>
        <ecNumber evidence="4">2.7.11.1</ecNumber>
    </recommendedName>
</protein>
<dbReference type="GO" id="GO:0004674">
    <property type="term" value="F:protein serine/threonine kinase activity"/>
    <property type="evidence" value="ECO:0007669"/>
    <property type="project" value="UniProtKB-KW"/>
</dbReference>
<dbReference type="Pfam" id="PF08263">
    <property type="entry name" value="LRRNT_2"/>
    <property type="match status" value="1"/>
</dbReference>
<keyword evidence="15 22" id="KW-0067">ATP-binding</keyword>
<keyword evidence="13 22" id="KW-0547">Nucleotide-binding</keyword>
<evidence type="ECO:0000313" key="26">
    <source>
        <dbReference type="Proteomes" id="UP001187471"/>
    </source>
</evidence>
<dbReference type="EC" id="2.7.11.1" evidence="4"/>
<evidence type="ECO:0000256" key="10">
    <source>
        <dbReference type="ARBA" id="ARBA00022692"/>
    </source>
</evidence>
<dbReference type="PROSITE" id="PS00107">
    <property type="entry name" value="PROTEIN_KINASE_ATP"/>
    <property type="match status" value="1"/>
</dbReference>
<dbReference type="FunFam" id="1.10.510.10:FF:000358">
    <property type="entry name" value="Putative leucine-rich repeat receptor-like serine/threonine-protein kinase"/>
    <property type="match status" value="1"/>
</dbReference>
<keyword evidence="5" id="KW-1003">Cell membrane</keyword>
<dbReference type="Pfam" id="PF23598">
    <property type="entry name" value="LRR_14"/>
    <property type="match status" value="1"/>
</dbReference>
<comment type="similarity">
    <text evidence="3">Belongs to the RLP family.</text>
</comment>
<comment type="catalytic activity">
    <reaction evidence="20">
        <text>L-threonyl-[protein] + ATP = O-phospho-L-threonyl-[protein] + ADP + H(+)</text>
        <dbReference type="Rhea" id="RHEA:46608"/>
        <dbReference type="Rhea" id="RHEA-COMP:11060"/>
        <dbReference type="Rhea" id="RHEA-COMP:11605"/>
        <dbReference type="ChEBI" id="CHEBI:15378"/>
        <dbReference type="ChEBI" id="CHEBI:30013"/>
        <dbReference type="ChEBI" id="CHEBI:30616"/>
        <dbReference type="ChEBI" id="CHEBI:61977"/>
        <dbReference type="ChEBI" id="CHEBI:456216"/>
        <dbReference type="EC" id="2.7.11.1"/>
    </reaction>
</comment>
<evidence type="ECO:0000256" key="4">
    <source>
        <dbReference type="ARBA" id="ARBA00012513"/>
    </source>
</evidence>
<keyword evidence="14" id="KW-0418">Kinase</keyword>
<reference evidence="25" key="1">
    <citation type="submission" date="2022-12" db="EMBL/GenBank/DDBJ databases">
        <title>Draft genome assemblies for two species of Escallonia (Escalloniales).</title>
        <authorList>
            <person name="Chanderbali A."/>
            <person name="Dervinis C."/>
            <person name="Anghel I."/>
            <person name="Soltis D."/>
            <person name="Soltis P."/>
            <person name="Zapata F."/>
        </authorList>
    </citation>
    <scope>NUCLEOTIDE SEQUENCE</scope>
    <source>
        <strain evidence="25">UCBG92.1500</strain>
        <tissue evidence="25">Leaf</tissue>
    </source>
</reference>
<dbReference type="InterPro" id="IPR011009">
    <property type="entry name" value="Kinase-like_dom_sf"/>
</dbReference>
<accession>A0AA88RVF0</accession>
<dbReference type="GO" id="GO:0006952">
    <property type="term" value="P:defense response"/>
    <property type="evidence" value="ECO:0007669"/>
    <property type="project" value="UniProtKB-ARBA"/>
</dbReference>
<sequence>MSLLCRRKNREAWIAHINLTCNLCKVHQYLDPEKLDTCGAHSTNMRSRLAPNSSYFLSCSVFFYMLFVGTFTTIGGFTNETDLQALLSFKKQVTEDPLQALSSWNESLQFCSWRGVTCSLRHQRVTILNMSSLKLVGSLSPHVGNLTFLREINLGGNNFHGTIPQETSRMFRLQYLRLANNFIQGGLPVNLTFCSKLRIIDLRGNNLEGNIPAELSCLSNLNALSLGRNNFTGEVPLSLGNLSSLRILGLSRNNLHGNIPEELGLLSNLESLELSSNSLSGTIPPQLYNISSIQIFSITNNLLSGSFPPSLGLSLPNLKSFLVAQNRFSGSIPVSLANASGLVIISAGQNAFTGPIPLNLGTLQELERLHFGGNPLGTDKSNNISFLSSLTNCTNLRVLSLFGMQLEGALPSSFANLSTTLTSVWLNENYISGSIPVGIENLVGLSYLTIDTNLLTGSIPDSIGKLTGLQELYLFMNNLSGIVPSSIGNITGLSILILMRNRLEGSIPASLGNCRGLQGLHLAGNRLSGEIPKQVVGLSSLSIALNLAGNYLTGSLPSEVGNLKNLTLLLVSENKLTGEIPSTLGNCLMLESLNMEGNFFEGTIPSTLGQLKSIQAIDLSRNNLSGLIPSSLGKLHLITNLNLSFNMLEGDVPNEGVFTNISEFSVSGNKKLCGGTMALMLPACPAKITRKQRRVSSRTVIILATTLSISFILFLAGICAIVLVKRSKKQPSKTSAMEKQHHNISYAELLQSTNEFSAENLIGEGRYGSVFKGVLSSGEQIVAVKVLKLEQHGAAKSFLAECEALRNLRHRNLVKIITSCSSIDHKGNDFKALVFEFMPNGSLENWLHSGSSEQHDARILNISRRLNIAIDVALALDYLHHQYGTPIVHCDLKPANILLGNDLCAHVSDFGLAKFLSATKTNPSAAQSSSTGIRGTVGYVPPEYGMGEEVSTQGDMYSYGILLLEVFTGKRPTNSMFTESLSLHNYVKKALPYQVMEIVIPVMSLEEEDGSDNTSNCNNGSMVQIEECLLSILRIGVSCSAEMPRERMDINDVLMELHRIRNAFLQVRRENVSYRYPNLVNLQHGVNM</sequence>
<evidence type="ECO:0000256" key="18">
    <source>
        <dbReference type="ARBA" id="ARBA00023170"/>
    </source>
</evidence>
<evidence type="ECO:0000256" key="16">
    <source>
        <dbReference type="ARBA" id="ARBA00022989"/>
    </source>
</evidence>
<keyword evidence="8" id="KW-0433">Leucine-rich repeat</keyword>
<dbReference type="Gene3D" id="1.10.510.10">
    <property type="entry name" value="Transferase(Phosphotransferase) domain 1"/>
    <property type="match status" value="1"/>
</dbReference>
<feature type="transmembrane region" description="Helical" evidence="23">
    <location>
        <begin position="700"/>
        <end position="724"/>
    </location>
</feature>
<keyword evidence="7" id="KW-0597">Phosphoprotein</keyword>
<dbReference type="Gene3D" id="3.80.10.10">
    <property type="entry name" value="Ribonuclease Inhibitor"/>
    <property type="match status" value="3"/>
</dbReference>
<dbReference type="InterPro" id="IPR051809">
    <property type="entry name" value="Plant_receptor-like_S/T_kinase"/>
</dbReference>
<evidence type="ECO:0000256" key="9">
    <source>
        <dbReference type="ARBA" id="ARBA00022679"/>
    </source>
</evidence>
<dbReference type="SMART" id="SM00220">
    <property type="entry name" value="S_TKc"/>
    <property type="match status" value="1"/>
</dbReference>
<dbReference type="GO" id="GO:0051707">
    <property type="term" value="P:response to other organism"/>
    <property type="evidence" value="ECO:0007669"/>
    <property type="project" value="UniProtKB-ARBA"/>
</dbReference>
<organism evidence="25 26">
    <name type="scientific">Escallonia rubra</name>
    <dbReference type="NCBI Taxonomy" id="112253"/>
    <lineage>
        <taxon>Eukaryota</taxon>
        <taxon>Viridiplantae</taxon>
        <taxon>Streptophyta</taxon>
        <taxon>Embryophyta</taxon>
        <taxon>Tracheophyta</taxon>
        <taxon>Spermatophyta</taxon>
        <taxon>Magnoliopsida</taxon>
        <taxon>eudicotyledons</taxon>
        <taxon>Gunneridae</taxon>
        <taxon>Pentapetalae</taxon>
        <taxon>asterids</taxon>
        <taxon>campanulids</taxon>
        <taxon>Escalloniales</taxon>
        <taxon>Escalloniaceae</taxon>
        <taxon>Escallonia</taxon>
    </lineage>
</organism>
<dbReference type="InterPro" id="IPR055414">
    <property type="entry name" value="LRR_R13L4/SHOC2-like"/>
</dbReference>
<keyword evidence="26" id="KW-1185">Reference proteome</keyword>
<dbReference type="Gene3D" id="3.30.200.20">
    <property type="entry name" value="Phosphorylase Kinase, domain 1"/>
    <property type="match status" value="1"/>
</dbReference>
<comment type="catalytic activity">
    <reaction evidence="21">
        <text>L-seryl-[protein] + ATP = O-phospho-L-seryl-[protein] + ADP + H(+)</text>
        <dbReference type="Rhea" id="RHEA:17989"/>
        <dbReference type="Rhea" id="RHEA-COMP:9863"/>
        <dbReference type="Rhea" id="RHEA-COMP:11604"/>
        <dbReference type="ChEBI" id="CHEBI:15378"/>
        <dbReference type="ChEBI" id="CHEBI:29999"/>
        <dbReference type="ChEBI" id="CHEBI:30616"/>
        <dbReference type="ChEBI" id="CHEBI:83421"/>
        <dbReference type="ChEBI" id="CHEBI:456216"/>
        <dbReference type="EC" id="2.7.11.1"/>
    </reaction>
</comment>
<feature type="binding site" evidence="22">
    <location>
        <position position="785"/>
    </location>
    <ligand>
        <name>ATP</name>
        <dbReference type="ChEBI" id="CHEBI:30616"/>
    </ligand>
</feature>
<evidence type="ECO:0000256" key="2">
    <source>
        <dbReference type="ARBA" id="ARBA00008684"/>
    </source>
</evidence>
<evidence type="ECO:0000256" key="20">
    <source>
        <dbReference type="ARBA" id="ARBA00047899"/>
    </source>
</evidence>
<dbReference type="InterPro" id="IPR003591">
    <property type="entry name" value="Leu-rich_rpt_typical-subtyp"/>
</dbReference>
<dbReference type="InterPro" id="IPR013210">
    <property type="entry name" value="LRR_N_plant-typ"/>
</dbReference>
<proteinExistence type="inferred from homology"/>
<keyword evidence="9" id="KW-0808">Transferase</keyword>
<evidence type="ECO:0000256" key="23">
    <source>
        <dbReference type="SAM" id="Phobius"/>
    </source>
</evidence>
<dbReference type="FunFam" id="3.80.10.10:FF:000288">
    <property type="entry name" value="LRR receptor-like serine/threonine-protein kinase EFR"/>
    <property type="match status" value="1"/>
</dbReference>
<gene>
    <name evidence="25" type="ORF">RJ640_017766</name>
</gene>
<keyword evidence="12" id="KW-0677">Repeat</keyword>
<keyword evidence="18" id="KW-0675">Receptor</keyword>
<evidence type="ECO:0000256" key="15">
    <source>
        <dbReference type="ARBA" id="ARBA00022840"/>
    </source>
</evidence>
<evidence type="ECO:0000256" key="22">
    <source>
        <dbReference type="PROSITE-ProRule" id="PRU10141"/>
    </source>
</evidence>
<evidence type="ECO:0000313" key="25">
    <source>
        <dbReference type="EMBL" id="KAK2990095.1"/>
    </source>
</evidence>
<dbReference type="AlphaFoldDB" id="A0AA88RVF0"/>
<dbReference type="GO" id="GO:0005886">
    <property type="term" value="C:plasma membrane"/>
    <property type="evidence" value="ECO:0007669"/>
    <property type="project" value="UniProtKB-SubCell"/>
</dbReference>
<keyword evidence="11" id="KW-0732">Signal</keyword>
<evidence type="ECO:0000256" key="7">
    <source>
        <dbReference type="ARBA" id="ARBA00022553"/>
    </source>
</evidence>
<evidence type="ECO:0000256" key="13">
    <source>
        <dbReference type="ARBA" id="ARBA00022741"/>
    </source>
</evidence>
<comment type="subcellular location">
    <subcellularLocation>
        <location evidence="1">Cell membrane</location>
        <topology evidence="1">Single-pass type I membrane protein</topology>
    </subcellularLocation>
</comment>
<keyword evidence="19" id="KW-0325">Glycoprotein</keyword>
<evidence type="ECO:0000256" key="1">
    <source>
        <dbReference type="ARBA" id="ARBA00004251"/>
    </source>
</evidence>
<evidence type="ECO:0000256" key="19">
    <source>
        <dbReference type="ARBA" id="ARBA00023180"/>
    </source>
</evidence>
<feature type="transmembrane region" description="Helical" evidence="23">
    <location>
        <begin position="55"/>
        <end position="77"/>
    </location>
</feature>
<dbReference type="Proteomes" id="UP001187471">
    <property type="component" value="Unassembled WGS sequence"/>
</dbReference>
<keyword evidence="10 23" id="KW-0812">Transmembrane</keyword>
<dbReference type="SMART" id="SM00369">
    <property type="entry name" value="LRR_TYP"/>
    <property type="match status" value="6"/>
</dbReference>
<evidence type="ECO:0000256" key="21">
    <source>
        <dbReference type="ARBA" id="ARBA00048679"/>
    </source>
</evidence>
<keyword evidence="16 23" id="KW-1133">Transmembrane helix</keyword>
<dbReference type="FunFam" id="3.80.10.10:FF:001158">
    <property type="entry name" value="Leucine-rich repeat protein kinase family protein"/>
    <property type="match status" value="1"/>
</dbReference>
<dbReference type="InterPro" id="IPR017441">
    <property type="entry name" value="Protein_kinase_ATP_BS"/>
</dbReference>
<dbReference type="Pfam" id="PF00069">
    <property type="entry name" value="Pkinase"/>
    <property type="match status" value="1"/>
</dbReference>
<evidence type="ECO:0000256" key="8">
    <source>
        <dbReference type="ARBA" id="ARBA00022614"/>
    </source>
</evidence>